<dbReference type="Proteomes" id="UP001575181">
    <property type="component" value="Unassembled WGS sequence"/>
</dbReference>
<dbReference type="RefSeq" id="WP_373654896.1">
    <property type="nucleotide sequence ID" value="NZ_JBGUAW010000003.1"/>
</dbReference>
<dbReference type="Gene3D" id="1.25.40.10">
    <property type="entry name" value="Tetratricopeptide repeat domain"/>
    <property type="match status" value="1"/>
</dbReference>
<dbReference type="EMBL" id="JBGUAW010000003">
    <property type="protein sequence ID" value="MFA9460108.1"/>
    <property type="molecule type" value="Genomic_DNA"/>
</dbReference>
<keyword evidence="2" id="KW-1185">Reference proteome</keyword>
<dbReference type="SUPFAM" id="SSF48452">
    <property type="entry name" value="TPR-like"/>
    <property type="match status" value="1"/>
</dbReference>
<evidence type="ECO:0000313" key="1">
    <source>
        <dbReference type="EMBL" id="MFA9460108.1"/>
    </source>
</evidence>
<comment type="caution">
    <text evidence="1">The sequence shown here is derived from an EMBL/GenBank/DDBJ whole genome shotgun (WGS) entry which is preliminary data.</text>
</comment>
<sequence>MIHVEQALEGANAAYAEDRLEEAERELLAVLEFDELEPRALRLLGRIAMRQGQPQRAAELFQSALKAREPGSKQAPSGPMPTPTLAELYAQQGHIEAAAKVYRELLNGVSGEAQAAEWRRRLRELEQDADGVSSEPAEEKEEAALGRLKGLVDQVERSGEVRRLRAFLERLEARVPR</sequence>
<evidence type="ECO:0000313" key="2">
    <source>
        <dbReference type="Proteomes" id="UP001575181"/>
    </source>
</evidence>
<reference evidence="1 2" key="1">
    <citation type="submission" date="2024-08" db="EMBL/GenBank/DDBJ databases">
        <title>Whole-genome sequencing of halo(alkali)philic microorganisms from hypersaline lakes.</title>
        <authorList>
            <person name="Sorokin D.Y."/>
            <person name="Merkel A.Y."/>
            <person name="Messina E."/>
            <person name="Yakimov M."/>
        </authorList>
    </citation>
    <scope>NUCLEOTIDE SEQUENCE [LARGE SCALE GENOMIC DNA]</scope>
    <source>
        <strain evidence="1 2">Cl-TMA</strain>
    </source>
</reference>
<protein>
    <submittedName>
        <fullName evidence="1">Tol-pal system YbgF family protein</fullName>
    </submittedName>
</protein>
<accession>A0ABV4TRZ9</accession>
<gene>
    <name evidence="1" type="ORF">ACERLL_04650</name>
</gene>
<organism evidence="1 2">
    <name type="scientific">Thiohalorhabdus methylotrophus</name>
    <dbReference type="NCBI Taxonomy" id="3242694"/>
    <lineage>
        <taxon>Bacteria</taxon>
        <taxon>Pseudomonadati</taxon>
        <taxon>Pseudomonadota</taxon>
        <taxon>Gammaproteobacteria</taxon>
        <taxon>Thiohalorhabdales</taxon>
        <taxon>Thiohalorhabdaceae</taxon>
        <taxon>Thiohalorhabdus</taxon>
    </lineage>
</organism>
<proteinExistence type="predicted"/>
<dbReference type="Pfam" id="PF13432">
    <property type="entry name" value="TPR_16"/>
    <property type="match status" value="1"/>
</dbReference>
<dbReference type="InterPro" id="IPR011990">
    <property type="entry name" value="TPR-like_helical_dom_sf"/>
</dbReference>
<name>A0ABV4TRZ9_9GAMM</name>